<gene>
    <name evidence="1" type="ORF">S01H1_32568</name>
</gene>
<sequence>CGYVDVLLGLLAADPDLRVAFLLRTMRQRLAAIEQRLPAMDFGETLGGSEDVDVSKVNLFAPNAQG</sequence>
<feature type="non-terminal residue" evidence="1">
    <location>
        <position position="1"/>
    </location>
</feature>
<dbReference type="AlphaFoldDB" id="X0UYG1"/>
<protein>
    <submittedName>
        <fullName evidence="1">Uncharacterized protein</fullName>
    </submittedName>
</protein>
<evidence type="ECO:0000313" key="1">
    <source>
        <dbReference type="EMBL" id="GAG04212.1"/>
    </source>
</evidence>
<name>X0UYG1_9ZZZZ</name>
<organism evidence="1">
    <name type="scientific">marine sediment metagenome</name>
    <dbReference type="NCBI Taxonomy" id="412755"/>
    <lineage>
        <taxon>unclassified sequences</taxon>
        <taxon>metagenomes</taxon>
        <taxon>ecological metagenomes</taxon>
    </lineage>
</organism>
<proteinExistence type="predicted"/>
<dbReference type="EMBL" id="BARS01020172">
    <property type="protein sequence ID" value="GAG04212.1"/>
    <property type="molecule type" value="Genomic_DNA"/>
</dbReference>
<accession>X0UYG1</accession>
<comment type="caution">
    <text evidence="1">The sequence shown here is derived from an EMBL/GenBank/DDBJ whole genome shotgun (WGS) entry which is preliminary data.</text>
</comment>
<reference evidence="1" key="1">
    <citation type="journal article" date="2014" name="Front. Microbiol.">
        <title>High frequency of phylogenetically diverse reductive dehalogenase-homologous genes in deep subseafloor sedimentary metagenomes.</title>
        <authorList>
            <person name="Kawai M."/>
            <person name="Futagami T."/>
            <person name="Toyoda A."/>
            <person name="Takaki Y."/>
            <person name="Nishi S."/>
            <person name="Hori S."/>
            <person name="Arai W."/>
            <person name="Tsubouchi T."/>
            <person name="Morono Y."/>
            <person name="Uchiyama I."/>
            <person name="Ito T."/>
            <person name="Fujiyama A."/>
            <person name="Inagaki F."/>
            <person name="Takami H."/>
        </authorList>
    </citation>
    <scope>NUCLEOTIDE SEQUENCE</scope>
    <source>
        <strain evidence="1">Expedition CK06-06</strain>
    </source>
</reference>